<dbReference type="InterPro" id="IPR011009">
    <property type="entry name" value="Kinase-like_dom_sf"/>
</dbReference>
<proteinExistence type="predicted"/>
<dbReference type="InterPro" id="IPR010730">
    <property type="entry name" value="HET"/>
</dbReference>
<dbReference type="Pfam" id="PF00069">
    <property type="entry name" value="Pkinase"/>
    <property type="match status" value="1"/>
</dbReference>
<organism evidence="2 3">
    <name type="scientific">Chaetomium strumarium</name>
    <dbReference type="NCBI Taxonomy" id="1170767"/>
    <lineage>
        <taxon>Eukaryota</taxon>
        <taxon>Fungi</taxon>
        <taxon>Dikarya</taxon>
        <taxon>Ascomycota</taxon>
        <taxon>Pezizomycotina</taxon>
        <taxon>Sordariomycetes</taxon>
        <taxon>Sordariomycetidae</taxon>
        <taxon>Sordariales</taxon>
        <taxon>Chaetomiaceae</taxon>
        <taxon>Chaetomium</taxon>
    </lineage>
</organism>
<keyword evidence="3" id="KW-1185">Reference proteome</keyword>
<evidence type="ECO:0000313" key="3">
    <source>
        <dbReference type="Proteomes" id="UP001273166"/>
    </source>
</evidence>
<dbReference type="Gene3D" id="3.30.200.20">
    <property type="entry name" value="Phosphorylase Kinase, domain 1"/>
    <property type="match status" value="1"/>
</dbReference>
<evidence type="ECO:0000259" key="1">
    <source>
        <dbReference type="PROSITE" id="PS50011"/>
    </source>
</evidence>
<sequence length="1305" mass="146302">MLSVSCPPYRLDAGTDGDTILPNRIHIQQSQSLESRICERFVSSKYGNEREQVYVPEGQLDELITEATIVEQLPDDYPEKGELVTFILLRAKKTFAITLLTGLRGYELCQAITRFWLYGITDQNLPVRDLGSNPAFANPPWSMWKLQQFGETQWGFLVPIFTANKLVYSLERERILPFVGVDSSIRDGSFGRVYQVKVHKAHQRNPAFMARGEGTPIAVKEVSARSLSRAGHLTPGDAPQDWEAEAAALAKLSNIRHENLIQCIAIISREDKYLFLFPWADGGNLRDWWGRLPDPKLTPEFVKEVLVQLHGLADALHTLHSYKSNAAIFMQGGRPGNDDVFTIEGGGIRHGDLKPENILRFATGDNDIGVLKIGDMGLAKHHGVNTRLRNNVTSTKYRTARYEPPEVAVSPLSSPATSRLYDVWSMGCIILECLIWLVWGNKELAAFNYTIQGSGSLGMEHPYYVIKRESGKETTAEVHPMVTRYIEALAADSACGADTALGDLLDIIRTKLLVVPLPPSGAALPDKLTSFAPASQAETNRGCYRASARSLAESLAYILDKGKANDGYWLTAPRRTRTPNFFRSRPMYPGSTSAVPVNPGDGVLLADSPPTAAIPMRETYFDLNKTHPLDITLWEHHIDNHFAMKLLRSLKGSASLKPPIFPEAGQPDRLCERCMNLDLGAPAFYWLDKLADLRESAKLCRFCRMRWDASGHLIPETDIVRFDRVGSVVKMNENDPPVFSLCRSESTLDSDSSMSVPIGLPVLPGAGSATHFDLIRLWLEDCDSEHFVYRCTGQPTGHAVPQAAGAGGSAYDSSNLELAILSEMRFRRRPSLPTRLINVGPSGSPSVRLYETQSSDRPEDFRYIALSHRWGTPSPEKPFFGTTVHNKEAHMSGMEINRLPDTFRDAVVATRALGLRYLWIDSICIIQGENGDFRRECKRMEDVFSDAYCVVAATCAAGPWDGFLKTDRPQREYLTLLREPGSSPIYVCRYLDDFYREVLQADMNRRGWVLQERALARRTIYFTRLQTFFECGAGVRCETLTRMSNKLAAFLGDPNFPEIAVFSHGSRRETSRAERILYFQDLYMTYSRLQFTHWEDRAVAMAGLEQRLSRGFNCRGKFGILADSQGSLLHRSLLWHRGVDERSLERIHFPPDRQKAPSWSWMAYRGGIDYFKIPFGSIEWESDSIRSLWQSVNVRTASNWEDEVAELDATAHEFIHGQAVLAEDFTIVYDVTGLTGGAIRDTLCVVLGKEKRNCAVRVKIHYVLLVAPTVGVSARTANAYTRVGAGRVPGRLINFEKPSLDIRVQ</sequence>
<dbReference type="SUPFAM" id="SSF56112">
    <property type="entry name" value="Protein kinase-like (PK-like)"/>
    <property type="match status" value="1"/>
</dbReference>
<dbReference type="Gene3D" id="1.10.510.10">
    <property type="entry name" value="Transferase(Phosphotransferase) domain 1"/>
    <property type="match status" value="1"/>
</dbReference>
<dbReference type="GeneID" id="87886858"/>
<dbReference type="InterPro" id="IPR000719">
    <property type="entry name" value="Prot_kinase_dom"/>
</dbReference>
<name>A0AAJ0GNE2_9PEZI</name>
<gene>
    <name evidence="2" type="ORF">B0T15DRAFT_513341</name>
</gene>
<dbReference type="GO" id="GO:0004672">
    <property type="term" value="F:protein kinase activity"/>
    <property type="evidence" value="ECO:0007669"/>
    <property type="project" value="InterPro"/>
</dbReference>
<dbReference type="PANTHER" id="PTHR33112">
    <property type="entry name" value="DOMAIN PROTEIN, PUTATIVE-RELATED"/>
    <property type="match status" value="1"/>
</dbReference>
<dbReference type="Proteomes" id="UP001273166">
    <property type="component" value="Unassembled WGS sequence"/>
</dbReference>
<evidence type="ECO:0000313" key="2">
    <source>
        <dbReference type="EMBL" id="KAK3303131.1"/>
    </source>
</evidence>
<comment type="caution">
    <text evidence="2">The sequence shown here is derived from an EMBL/GenBank/DDBJ whole genome shotgun (WGS) entry which is preliminary data.</text>
</comment>
<dbReference type="EMBL" id="JAUDZG010000006">
    <property type="protein sequence ID" value="KAK3303131.1"/>
    <property type="molecule type" value="Genomic_DNA"/>
</dbReference>
<dbReference type="Pfam" id="PF06985">
    <property type="entry name" value="HET"/>
    <property type="match status" value="1"/>
</dbReference>
<feature type="domain" description="Protein kinase" evidence="1">
    <location>
        <begin position="179"/>
        <end position="558"/>
    </location>
</feature>
<dbReference type="PROSITE" id="PS50011">
    <property type="entry name" value="PROTEIN_KINASE_DOM"/>
    <property type="match status" value="1"/>
</dbReference>
<dbReference type="SMART" id="SM00220">
    <property type="entry name" value="S_TKc"/>
    <property type="match status" value="1"/>
</dbReference>
<dbReference type="PANTHER" id="PTHR33112:SF10">
    <property type="entry name" value="TOL"/>
    <property type="match status" value="1"/>
</dbReference>
<dbReference type="RefSeq" id="XP_062718911.1">
    <property type="nucleotide sequence ID" value="XM_062868029.1"/>
</dbReference>
<reference evidence="2" key="2">
    <citation type="submission" date="2023-06" db="EMBL/GenBank/DDBJ databases">
        <authorList>
            <consortium name="Lawrence Berkeley National Laboratory"/>
            <person name="Mondo S.J."/>
            <person name="Hensen N."/>
            <person name="Bonometti L."/>
            <person name="Westerberg I."/>
            <person name="Brannstrom I.O."/>
            <person name="Guillou S."/>
            <person name="Cros-Aarteil S."/>
            <person name="Calhoun S."/>
            <person name="Haridas S."/>
            <person name="Kuo A."/>
            <person name="Pangilinan J."/>
            <person name="Riley R."/>
            <person name="Labutti K."/>
            <person name="Andreopoulos B."/>
            <person name="Lipzen A."/>
            <person name="Chen C."/>
            <person name="Yanf M."/>
            <person name="Daum C."/>
            <person name="Ng V."/>
            <person name="Clum A."/>
            <person name="Steindorff A."/>
            <person name="Ohm R."/>
            <person name="Martin F."/>
            <person name="Silar P."/>
            <person name="Natvig D."/>
            <person name="Lalanne C."/>
            <person name="Gautier V."/>
            <person name="Ament-Velasquez S.L."/>
            <person name="Kruys A."/>
            <person name="Hutchinson M.I."/>
            <person name="Powell A.J."/>
            <person name="Barry K."/>
            <person name="Miller A.N."/>
            <person name="Grigoriev I.V."/>
            <person name="Debuchy R."/>
            <person name="Gladieux P."/>
            <person name="Thoren M.H."/>
            <person name="Johannesson H."/>
        </authorList>
    </citation>
    <scope>NUCLEOTIDE SEQUENCE</scope>
    <source>
        <strain evidence="2">CBS 333.67</strain>
    </source>
</reference>
<reference evidence="2" key="1">
    <citation type="journal article" date="2023" name="Mol. Phylogenet. Evol.">
        <title>Genome-scale phylogeny and comparative genomics of the fungal order Sordariales.</title>
        <authorList>
            <person name="Hensen N."/>
            <person name="Bonometti L."/>
            <person name="Westerberg I."/>
            <person name="Brannstrom I.O."/>
            <person name="Guillou S."/>
            <person name="Cros-Aarteil S."/>
            <person name="Calhoun S."/>
            <person name="Haridas S."/>
            <person name="Kuo A."/>
            <person name="Mondo S."/>
            <person name="Pangilinan J."/>
            <person name="Riley R."/>
            <person name="LaButti K."/>
            <person name="Andreopoulos B."/>
            <person name="Lipzen A."/>
            <person name="Chen C."/>
            <person name="Yan M."/>
            <person name="Daum C."/>
            <person name="Ng V."/>
            <person name="Clum A."/>
            <person name="Steindorff A."/>
            <person name="Ohm R.A."/>
            <person name="Martin F."/>
            <person name="Silar P."/>
            <person name="Natvig D.O."/>
            <person name="Lalanne C."/>
            <person name="Gautier V."/>
            <person name="Ament-Velasquez S.L."/>
            <person name="Kruys A."/>
            <person name="Hutchinson M.I."/>
            <person name="Powell A.J."/>
            <person name="Barry K."/>
            <person name="Miller A.N."/>
            <person name="Grigoriev I.V."/>
            <person name="Debuchy R."/>
            <person name="Gladieux P."/>
            <person name="Hiltunen Thoren M."/>
            <person name="Johannesson H."/>
        </authorList>
    </citation>
    <scope>NUCLEOTIDE SEQUENCE</scope>
    <source>
        <strain evidence="2">CBS 333.67</strain>
    </source>
</reference>
<accession>A0AAJ0GNE2</accession>
<dbReference type="CDD" id="cd00180">
    <property type="entry name" value="PKc"/>
    <property type="match status" value="1"/>
</dbReference>
<dbReference type="GO" id="GO:0005524">
    <property type="term" value="F:ATP binding"/>
    <property type="evidence" value="ECO:0007669"/>
    <property type="project" value="InterPro"/>
</dbReference>
<protein>
    <recommendedName>
        <fullName evidence="1">Protein kinase domain-containing protein</fullName>
    </recommendedName>
</protein>